<dbReference type="GO" id="GO:0160148">
    <property type="term" value="F:tRNA pseudouridine(55) synthase activity"/>
    <property type="evidence" value="ECO:0007669"/>
    <property type="project" value="UniProtKB-EC"/>
</dbReference>
<dbReference type="RefSeq" id="XP_002490948.1">
    <property type="nucleotide sequence ID" value="XM_002490903.1"/>
</dbReference>
<protein>
    <recommendedName>
        <fullName evidence="3">tRNA pseudouridine(55) synthase</fullName>
        <ecNumber evidence="3">5.4.99.25</ecNumber>
    </recommendedName>
</protein>
<keyword evidence="5" id="KW-0413">Isomerase</keyword>
<proteinExistence type="inferred from homology"/>
<dbReference type="AlphaFoldDB" id="C4QZJ4"/>
<evidence type="ECO:0000256" key="2">
    <source>
        <dbReference type="ARBA" id="ARBA00008999"/>
    </source>
</evidence>
<evidence type="ECO:0000256" key="1">
    <source>
        <dbReference type="ARBA" id="ARBA00001166"/>
    </source>
</evidence>
<dbReference type="OrthoDB" id="9995526at2759"/>
<dbReference type="InterPro" id="IPR020103">
    <property type="entry name" value="PsdUridine_synth_cat_dom_sf"/>
</dbReference>
<evidence type="ECO:0000256" key="3">
    <source>
        <dbReference type="ARBA" id="ARBA00012787"/>
    </source>
</evidence>
<accession>C4QZJ4</accession>
<evidence type="ECO:0000256" key="6">
    <source>
        <dbReference type="SAM" id="MobiDB-lite"/>
    </source>
</evidence>
<comment type="similarity">
    <text evidence="2">Belongs to the pseudouridine synthase TruB family.</text>
</comment>
<dbReference type="GO" id="GO:1990481">
    <property type="term" value="P:mRNA pseudouridine synthesis"/>
    <property type="evidence" value="ECO:0007669"/>
    <property type="project" value="EnsemblFungi"/>
</dbReference>
<feature type="domain" description="Pseudouridine synthase II N-terminal" evidence="7">
    <location>
        <begin position="58"/>
        <end position="192"/>
    </location>
</feature>
<dbReference type="OMA" id="FAINKPC"/>
<dbReference type="HAMAP" id="MF_01080">
    <property type="entry name" value="TruB_bact"/>
    <property type="match status" value="1"/>
</dbReference>
<feature type="region of interest" description="Disordered" evidence="6">
    <location>
        <begin position="351"/>
        <end position="391"/>
    </location>
</feature>
<evidence type="ECO:0000259" key="7">
    <source>
        <dbReference type="Pfam" id="PF01509"/>
    </source>
</evidence>
<dbReference type="InterPro" id="IPR014780">
    <property type="entry name" value="tRNA_psdUridine_synth_TruB"/>
</dbReference>
<feature type="compositionally biased region" description="Basic and acidic residues" evidence="6">
    <location>
        <begin position="351"/>
        <end position="361"/>
    </location>
</feature>
<dbReference type="SMR" id="C4QZJ4"/>
<dbReference type="InParanoid" id="C4QZJ4"/>
<dbReference type="HOGENOM" id="CLU_032087_4_2_1"/>
<evidence type="ECO:0000313" key="9">
    <source>
        <dbReference type="Proteomes" id="UP000000314"/>
    </source>
</evidence>
<evidence type="ECO:0000256" key="5">
    <source>
        <dbReference type="ARBA" id="ARBA00023235"/>
    </source>
</evidence>
<dbReference type="PANTHER" id="PTHR13767">
    <property type="entry name" value="TRNA-PSEUDOURIDINE SYNTHASE"/>
    <property type="match status" value="1"/>
</dbReference>
<dbReference type="Proteomes" id="UP000000314">
    <property type="component" value="Chromosome 2"/>
</dbReference>
<dbReference type="eggNOG" id="KOG2529">
    <property type="taxonomic scope" value="Eukaryota"/>
</dbReference>
<organism evidence="8 9">
    <name type="scientific">Komagataella phaffii (strain GS115 / ATCC 20864)</name>
    <name type="common">Yeast</name>
    <name type="synonym">Pichia pastoris</name>
    <dbReference type="NCBI Taxonomy" id="644223"/>
    <lineage>
        <taxon>Eukaryota</taxon>
        <taxon>Fungi</taxon>
        <taxon>Dikarya</taxon>
        <taxon>Ascomycota</taxon>
        <taxon>Saccharomycotina</taxon>
        <taxon>Pichiomycetes</taxon>
        <taxon>Pichiales</taxon>
        <taxon>Pichiaceae</taxon>
        <taxon>Komagataella</taxon>
    </lineage>
</organism>
<feature type="compositionally biased region" description="Basic and acidic residues" evidence="6">
    <location>
        <begin position="368"/>
        <end position="391"/>
    </location>
</feature>
<dbReference type="PANTHER" id="PTHR13767:SF2">
    <property type="entry name" value="PSEUDOURIDYLATE SYNTHASE TRUB1"/>
    <property type="match status" value="1"/>
</dbReference>
<dbReference type="GO" id="GO:0003723">
    <property type="term" value="F:RNA binding"/>
    <property type="evidence" value="ECO:0007669"/>
    <property type="project" value="InterPro"/>
</dbReference>
<keyword evidence="9" id="KW-1185">Reference proteome</keyword>
<dbReference type="InterPro" id="IPR002501">
    <property type="entry name" value="PsdUridine_synth_N"/>
</dbReference>
<dbReference type="STRING" id="644223.C4QZJ4"/>
<dbReference type="Pfam" id="PF01509">
    <property type="entry name" value="TruB_N"/>
    <property type="match status" value="1"/>
</dbReference>
<dbReference type="EC" id="5.4.99.25" evidence="3"/>
<sequence>MNGIFAVEKPYGVSSNKFLQQINNIFTNSSIFGADLAELRKRKLAGYGKNSARGLKKASKAKVKMGHGGTLDPLASGVLVIGVGQGTKRLQEYLGGSTKLYETEALLGAATTTGDSEGDVICKTEVNHITKDMCLQTAKKFVGELIQTPPLFSALKMNGKPLYEYAREGKPLPMEIKPRTVQVYSLEVEESDLLSTDHDYKLKESIIDEDGTPLESKLSENPLLQNDKLHFSKEFIESASQEGLRTDVDPPHLIKDISVQISKAPLLHFVAQVSSGTYIRSLVSDFGKALSSSAYMVKLIRRKQGEWDLSSNCFTLADFQENEQVWGPVLKKVFEHGDEINVLEEMQRSKEKFVQNEHQEQSEETSEEVPKENLEARSEETTNKTDETFTA</sequence>
<evidence type="ECO:0000313" key="8">
    <source>
        <dbReference type="EMBL" id="CAY68668.1"/>
    </source>
</evidence>
<dbReference type="SUPFAM" id="SSF55120">
    <property type="entry name" value="Pseudouridine synthase"/>
    <property type="match status" value="1"/>
</dbReference>
<reference evidence="8 9" key="1">
    <citation type="journal article" date="2009" name="Nat. Biotechnol.">
        <title>Genome sequence of the recombinant protein production host Pichia pastoris.</title>
        <authorList>
            <person name="De Schutter K."/>
            <person name="Lin Y.C."/>
            <person name="Tiels P."/>
            <person name="Van Hecke A."/>
            <person name="Glinka S."/>
            <person name="Weber-Lehmann J."/>
            <person name="Rouze P."/>
            <person name="Van de Peer Y."/>
            <person name="Callewaert N."/>
        </authorList>
    </citation>
    <scope>NUCLEOTIDE SEQUENCE [LARGE SCALE GENOMIC DNA]</scope>
    <source>
        <strain evidence="9">GS115 / ATCC 20864</strain>
    </source>
</reference>
<dbReference type="EMBL" id="FN392320">
    <property type="protein sequence ID" value="CAY68668.1"/>
    <property type="molecule type" value="Genomic_DNA"/>
</dbReference>
<dbReference type="GO" id="GO:0006400">
    <property type="term" value="P:tRNA modification"/>
    <property type="evidence" value="ECO:0007669"/>
    <property type="project" value="EnsemblFungi"/>
</dbReference>
<name>C4QZJ4_KOMPG</name>
<dbReference type="FunCoup" id="C4QZJ4">
    <property type="interactions" value="323"/>
</dbReference>
<keyword evidence="4" id="KW-0819">tRNA processing</keyword>
<evidence type="ECO:0000256" key="4">
    <source>
        <dbReference type="ARBA" id="ARBA00022694"/>
    </source>
</evidence>
<dbReference type="KEGG" id="ppa:PAS_chr2-1_0067"/>
<comment type="catalytic activity">
    <reaction evidence="1">
        <text>a uridine in mRNA = a pseudouridine in mRNA</text>
        <dbReference type="Rhea" id="RHEA:56644"/>
        <dbReference type="Rhea" id="RHEA-COMP:14658"/>
        <dbReference type="Rhea" id="RHEA-COMP:14659"/>
        <dbReference type="ChEBI" id="CHEBI:65314"/>
        <dbReference type="ChEBI" id="CHEBI:65315"/>
    </reaction>
</comment>
<gene>
    <name evidence="8" type="ordered locus">PAS_chr2-1_0067</name>
</gene>
<dbReference type="Gene3D" id="3.30.2350.10">
    <property type="entry name" value="Pseudouridine synthase"/>
    <property type="match status" value="1"/>
</dbReference>
<dbReference type="GO" id="GO:0005739">
    <property type="term" value="C:mitochondrion"/>
    <property type="evidence" value="ECO:0007669"/>
    <property type="project" value="EnsemblFungi"/>
</dbReference>
<dbReference type="GO" id="GO:0005634">
    <property type="term" value="C:nucleus"/>
    <property type="evidence" value="ECO:0007669"/>
    <property type="project" value="EnsemblFungi"/>
</dbReference>
<dbReference type="GeneID" id="8198463"/>